<feature type="non-terminal residue" evidence="2">
    <location>
        <position position="76"/>
    </location>
</feature>
<organism evidence="2 3">
    <name type="scientific">Streptomyces daliensis</name>
    <dbReference type="NCBI Taxonomy" id="299421"/>
    <lineage>
        <taxon>Bacteria</taxon>
        <taxon>Bacillati</taxon>
        <taxon>Actinomycetota</taxon>
        <taxon>Actinomycetes</taxon>
        <taxon>Kitasatosporales</taxon>
        <taxon>Streptomycetaceae</taxon>
        <taxon>Streptomyces</taxon>
    </lineage>
</organism>
<evidence type="ECO:0000256" key="1">
    <source>
        <dbReference type="SAM" id="MobiDB-lite"/>
    </source>
</evidence>
<feature type="region of interest" description="Disordered" evidence="1">
    <location>
        <begin position="37"/>
        <end position="76"/>
    </location>
</feature>
<feature type="compositionally biased region" description="Polar residues" evidence="1">
    <location>
        <begin position="59"/>
        <end position="76"/>
    </location>
</feature>
<accession>A0A8T4J8R1</accession>
<dbReference type="EMBL" id="JAGSMN010001725">
    <property type="protein sequence ID" value="MBR7678687.1"/>
    <property type="molecule type" value="Genomic_DNA"/>
</dbReference>
<keyword evidence="3" id="KW-1185">Reference proteome</keyword>
<reference evidence="2" key="1">
    <citation type="submission" date="2021-04" db="EMBL/GenBank/DDBJ databases">
        <title>Sequencing of actinobacteria type strains.</title>
        <authorList>
            <person name="Nguyen G.-S."/>
            <person name="Wentzel A."/>
        </authorList>
    </citation>
    <scope>NUCLEOTIDE SEQUENCE</scope>
    <source>
        <strain evidence="2">DSM 42095</strain>
    </source>
</reference>
<feature type="compositionally biased region" description="Low complexity" evidence="1">
    <location>
        <begin position="47"/>
        <end position="58"/>
    </location>
</feature>
<protein>
    <submittedName>
        <fullName evidence="2">Uncharacterized protein</fullName>
    </submittedName>
</protein>
<evidence type="ECO:0000313" key="2">
    <source>
        <dbReference type="EMBL" id="MBR7678687.1"/>
    </source>
</evidence>
<dbReference type="Proteomes" id="UP000675554">
    <property type="component" value="Unassembled WGS sequence"/>
</dbReference>
<dbReference type="AlphaFoldDB" id="A0A8T4J8R1"/>
<feature type="non-terminal residue" evidence="2">
    <location>
        <position position="1"/>
    </location>
</feature>
<gene>
    <name evidence="2" type="ORF">KDA82_38200</name>
</gene>
<name>A0A8T4J8R1_9ACTN</name>
<comment type="caution">
    <text evidence="2">The sequence shown here is derived from an EMBL/GenBank/DDBJ whole genome shotgun (WGS) entry which is preliminary data.</text>
</comment>
<evidence type="ECO:0000313" key="3">
    <source>
        <dbReference type="Proteomes" id="UP000675554"/>
    </source>
</evidence>
<feature type="region of interest" description="Disordered" evidence="1">
    <location>
        <begin position="1"/>
        <end position="20"/>
    </location>
</feature>
<sequence length="76" mass="8011">LPRAQALVATPMSEVPVHSPQRENLQEALLGVRQGTMADARDRASRPATPVAVPDATASLSTGERQQTPLAPTAQQ</sequence>
<proteinExistence type="predicted"/>